<proteinExistence type="predicted"/>
<keyword evidence="2" id="KW-1185">Reference proteome</keyword>
<evidence type="ECO:0000313" key="1">
    <source>
        <dbReference type="EMBL" id="KAJ5216419.1"/>
    </source>
</evidence>
<comment type="caution">
    <text evidence="1">The sequence shown here is derived from an EMBL/GenBank/DDBJ whole genome shotgun (WGS) entry which is preliminary data.</text>
</comment>
<dbReference type="RefSeq" id="XP_058312232.1">
    <property type="nucleotide sequence ID" value="XM_058449888.1"/>
</dbReference>
<reference evidence="1" key="2">
    <citation type="journal article" date="2023" name="IMA Fungus">
        <title>Comparative genomic study of the Penicillium genus elucidates a diverse pangenome and 15 lateral gene transfer events.</title>
        <authorList>
            <person name="Petersen C."/>
            <person name="Sorensen T."/>
            <person name="Nielsen M.R."/>
            <person name="Sondergaard T.E."/>
            <person name="Sorensen J.L."/>
            <person name="Fitzpatrick D.A."/>
            <person name="Frisvad J.C."/>
            <person name="Nielsen K.L."/>
        </authorList>
    </citation>
    <scope>NUCLEOTIDE SEQUENCE</scope>
    <source>
        <strain evidence="1">IBT 15544</strain>
    </source>
</reference>
<gene>
    <name evidence="1" type="ORF">N7498_002826</name>
</gene>
<accession>A0A9W9NAT6</accession>
<dbReference type="OrthoDB" id="4355989at2759"/>
<dbReference type="GeneID" id="83177189"/>
<name>A0A9W9NAT6_9EURO</name>
<dbReference type="EMBL" id="JAPQKR010000005">
    <property type="protein sequence ID" value="KAJ5216419.1"/>
    <property type="molecule type" value="Genomic_DNA"/>
</dbReference>
<sequence>MPRLSSYLLALVAASVKSSYKDQTILNPPLYCECGPKTGRGIKPPLIIPFPPPPPGFILPPAGIPHPKNKDSCPEDFKETKCKDCKPVSGWCSEGPQTGCPCRDECPAEDSKDVPNCSSASCEGEKGKCTTGPYADCNCKDICPDNEEEFIDCASDHCKSEDLATCKEGDYKGCKCLVATDDIINDDPGFEDAVKWWDQFIDVYSNIDKYAPKADTKCSSSSNTKAVAIEKSTAYKVGDKFCSDLDLSKETKKDLTTKDIGISNSDYYVFHFEYKPGKSCFSDCKSTIRSMVCSGYDDHTIQPESKATFKCGSEYSFSFSVPDKAKFPTAVSTTMEPAKPTASLGQRTCFLESRRPASIYGGVRPDQYAAAADKACTAFSKHSKIEANNGRGSYVYRANDGPVPYWFNVGVNSLDNHSTCDQNLEDPLGDGSHKCSTILKDDVFKACNNGGRGGYIKVGCLVYSFDVCSGKGDIPNEAVCFASGMDAPEVVS</sequence>
<reference evidence="1" key="1">
    <citation type="submission" date="2022-12" db="EMBL/GenBank/DDBJ databases">
        <authorList>
            <person name="Petersen C."/>
        </authorList>
    </citation>
    <scope>NUCLEOTIDE SEQUENCE</scope>
    <source>
        <strain evidence="1">IBT 15544</strain>
    </source>
</reference>
<protein>
    <submittedName>
        <fullName evidence="1">Uncharacterized protein</fullName>
    </submittedName>
</protein>
<dbReference type="Proteomes" id="UP001150904">
    <property type="component" value="Unassembled WGS sequence"/>
</dbReference>
<dbReference type="AlphaFoldDB" id="A0A9W9NAT6"/>
<evidence type="ECO:0000313" key="2">
    <source>
        <dbReference type="Proteomes" id="UP001150904"/>
    </source>
</evidence>
<organism evidence="1 2">
    <name type="scientific">Penicillium cinerascens</name>
    <dbReference type="NCBI Taxonomy" id="70096"/>
    <lineage>
        <taxon>Eukaryota</taxon>
        <taxon>Fungi</taxon>
        <taxon>Dikarya</taxon>
        <taxon>Ascomycota</taxon>
        <taxon>Pezizomycotina</taxon>
        <taxon>Eurotiomycetes</taxon>
        <taxon>Eurotiomycetidae</taxon>
        <taxon>Eurotiales</taxon>
        <taxon>Aspergillaceae</taxon>
        <taxon>Penicillium</taxon>
    </lineage>
</organism>